<dbReference type="InterPro" id="IPR012337">
    <property type="entry name" value="RNaseH-like_sf"/>
</dbReference>
<organism evidence="3">
    <name type="scientific">Sesamum radiatum</name>
    <name type="common">Black benniseed</name>
    <dbReference type="NCBI Taxonomy" id="300843"/>
    <lineage>
        <taxon>Eukaryota</taxon>
        <taxon>Viridiplantae</taxon>
        <taxon>Streptophyta</taxon>
        <taxon>Embryophyta</taxon>
        <taxon>Tracheophyta</taxon>
        <taxon>Spermatophyta</taxon>
        <taxon>Magnoliopsida</taxon>
        <taxon>eudicotyledons</taxon>
        <taxon>Gunneridae</taxon>
        <taxon>Pentapetalae</taxon>
        <taxon>asterids</taxon>
        <taxon>lamiids</taxon>
        <taxon>Lamiales</taxon>
        <taxon>Pedaliaceae</taxon>
        <taxon>Sesamum</taxon>
    </lineage>
</organism>
<dbReference type="InterPro" id="IPR036397">
    <property type="entry name" value="RNaseH_sf"/>
</dbReference>
<dbReference type="AlphaFoldDB" id="A0AAW2JVH3"/>
<accession>A0AAW2JVH3</accession>
<dbReference type="InterPro" id="IPR054722">
    <property type="entry name" value="PolX-like_BBD"/>
</dbReference>
<dbReference type="GO" id="GO:0015074">
    <property type="term" value="P:DNA integration"/>
    <property type="evidence" value="ECO:0007669"/>
    <property type="project" value="InterPro"/>
</dbReference>
<proteinExistence type="predicted"/>
<dbReference type="SUPFAM" id="SSF53098">
    <property type="entry name" value="Ribonuclease H-like"/>
    <property type="match status" value="1"/>
</dbReference>
<gene>
    <name evidence="3" type="ORF">Sradi_6490900</name>
</gene>
<dbReference type="PROSITE" id="PS50994">
    <property type="entry name" value="INTEGRASE"/>
    <property type="match status" value="1"/>
</dbReference>
<dbReference type="InterPro" id="IPR001584">
    <property type="entry name" value="Integrase_cat-core"/>
</dbReference>
<feature type="domain" description="Integrase catalytic" evidence="2">
    <location>
        <begin position="561"/>
        <end position="626"/>
    </location>
</feature>
<dbReference type="GO" id="GO:0006508">
    <property type="term" value="P:proteolysis"/>
    <property type="evidence" value="ECO:0007669"/>
    <property type="project" value="UniProtKB-KW"/>
</dbReference>
<name>A0AAW2JVH3_SESRA</name>
<evidence type="ECO:0000259" key="2">
    <source>
        <dbReference type="PROSITE" id="PS50994"/>
    </source>
</evidence>
<dbReference type="PANTHER" id="PTHR42648">
    <property type="entry name" value="TRANSPOSASE, PUTATIVE-RELATED"/>
    <property type="match status" value="1"/>
</dbReference>
<dbReference type="InterPro" id="IPR025724">
    <property type="entry name" value="GAG-pre-integrase_dom"/>
</dbReference>
<evidence type="ECO:0000313" key="3">
    <source>
        <dbReference type="EMBL" id="KAL0298311.1"/>
    </source>
</evidence>
<dbReference type="EMBL" id="JACGWJ010000031">
    <property type="protein sequence ID" value="KAL0298311.1"/>
    <property type="molecule type" value="Genomic_DNA"/>
</dbReference>
<dbReference type="InterPro" id="IPR039537">
    <property type="entry name" value="Retrotran_Ty1/copia-like"/>
</dbReference>
<dbReference type="Pfam" id="PF14223">
    <property type="entry name" value="Retrotran_gag_2"/>
    <property type="match status" value="1"/>
</dbReference>
<dbReference type="PANTHER" id="PTHR42648:SF28">
    <property type="entry name" value="TRANSPOSON-ENCODED PROTEIN WITH RIBONUCLEASE H-LIKE AND RETROVIRUS ZINC FINGER-LIKE DOMAINS"/>
    <property type="match status" value="1"/>
</dbReference>
<dbReference type="Pfam" id="PF13976">
    <property type="entry name" value="gag_pre-integrs"/>
    <property type="match status" value="1"/>
</dbReference>
<evidence type="ECO:0000256" key="1">
    <source>
        <dbReference type="ARBA" id="ARBA00022670"/>
    </source>
</evidence>
<sequence>MNLGIAKHIGNKIGRFRDMETDDAGRALTEQIRLHRPILVFLSKTKCKTRRVDRLKERLNYNSIRVDSHGKGGGLMLLWWKDTEVWLQSYSEHPIDATVSRHKVWGKEGHVSLKLGVSKAYDNVEWTFLEKLIHRPKSLQQDSKVAVLITTERSWNLDMIREEFLAEDAECILSIPLSADQTKDAIVWHYGENGCFSVKSAYEENDRCWSERDIICPVGSLVDIATSIRWVGGAGAAPLRINFSTSGIRAGEVWKELEIQFMSKSIANKLYLKQRLYELKMQEGFDLVQHMNIFNQIITYLAHLDVNIEDEEKAMILLCSLPFSYEHPVTTLTYEKETIKVDEITAAHWLITSRNRRQGKVLTEIVYMLRADEKRDDSSKSANMVQNDDSDCSDGDMLSISTNQYMDAWILDSGCSYHITPNREWFSSYRSGNSGSIYLGDDRCCNIVGVGDVRIKMYDGTVRTLSDVRHIPDLKKNLISLGTLHKNDFIPKADEDRETIRIVKGALTVMKGKITAGNIYKLLGSIVVGGVHSIDSCDDNTKLWHMRLGHLSERGMTELKVWVYVLKQKSEVFAKFKLWKAEVENQTGRKIKYLRSDNGTEYIDSQFQKFCEEHGIQMHFSVRKTP</sequence>
<dbReference type="Gene3D" id="3.30.420.10">
    <property type="entry name" value="Ribonuclease H-like superfamily/Ribonuclease H"/>
    <property type="match status" value="1"/>
</dbReference>
<dbReference type="GO" id="GO:0003676">
    <property type="term" value="F:nucleic acid binding"/>
    <property type="evidence" value="ECO:0007669"/>
    <property type="project" value="InterPro"/>
</dbReference>
<keyword evidence="1" id="KW-0645">Protease</keyword>
<reference evidence="3" key="1">
    <citation type="submission" date="2020-06" db="EMBL/GenBank/DDBJ databases">
        <authorList>
            <person name="Li T."/>
            <person name="Hu X."/>
            <person name="Zhang T."/>
            <person name="Song X."/>
            <person name="Zhang H."/>
            <person name="Dai N."/>
            <person name="Sheng W."/>
            <person name="Hou X."/>
            <person name="Wei L."/>
        </authorList>
    </citation>
    <scope>NUCLEOTIDE SEQUENCE</scope>
    <source>
        <strain evidence="3">G02</strain>
        <tissue evidence="3">Leaf</tissue>
    </source>
</reference>
<comment type="caution">
    <text evidence="3">The sequence shown here is derived from an EMBL/GenBank/DDBJ whole genome shotgun (WGS) entry which is preliminary data.</text>
</comment>
<keyword evidence="1" id="KW-0378">Hydrolase</keyword>
<dbReference type="GO" id="GO:0008233">
    <property type="term" value="F:peptidase activity"/>
    <property type="evidence" value="ECO:0007669"/>
    <property type="project" value="UniProtKB-KW"/>
</dbReference>
<protein>
    <submittedName>
        <fullName evidence="3">Retrovirus-related Pol polyprotein from transposon TNT 1-94</fullName>
    </submittedName>
</protein>
<dbReference type="Pfam" id="PF22936">
    <property type="entry name" value="Pol_BBD"/>
    <property type="match status" value="1"/>
</dbReference>
<reference evidence="3" key="2">
    <citation type="journal article" date="2024" name="Plant">
        <title>Genomic evolution and insights into agronomic trait innovations of Sesamum species.</title>
        <authorList>
            <person name="Miao H."/>
            <person name="Wang L."/>
            <person name="Qu L."/>
            <person name="Liu H."/>
            <person name="Sun Y."/>
            <person name="Le M."/>
            <person name="Wang Q."/>
            <person name="Wei S."/>
            <person name="Zheng Y."/>
            <person name="Lin W."/>
            <person name="Duan Y."/>
            <person name="Cao H."/>
            <person name="Xiong S."/>
            <person name="Wang X."/>
            <person name="Wei L."/>
            <person name="Li C."/>
            <person name="Ma Q."/>
            <person name="Ju M."/>
            <person name="Zhao R."/>
            <person name="Li G."/>
            <person name="Mu C."/>
            <person name="Tian Q."/>
            <person name="Mei H."/>
            <person name="Zhang T."/>
            <person name="Gao T."/>
            <person name="Zhang H."/>
        </authorList>
    </citation>
    <scope>NUCLEOTIDE SEQUENCE</scope>
    <source>
        <strain evidence="3">G02</strain>
    </source>
</reference>